<feature type="domain" description="NTP pyrophosphohydrolase MazG-like" evidence="1">
    <location>
        <begin position="30"/>
        <end position="95"/>
    </location>
</feature>
<accession>A0A0D8B503</accession>
<evidence type="ECO:0000259" key="1">
    <source>
        <dbReference type="Pfam" id="PF03819"/>
    </source>
</evidence>
<evidence type="ECO:0000259" key="2">
    <source>
        <dbReference type="Pfam" id="PF18722"/>
    </source>
</evidence>
<proteinExistence type="predicted"/>
<dbReference type="GO" id="GO:0016787">
    <property type="term" value="F:hydrolase activity"/>
    <property type="evidence" value="ECO:0007669"/>
    <property type="project" value="UniProtKB-KW"/>
</dbReference>
<comment type="caution">
    <text evidence="3">The sequence shown here is derived from an EMBL/GenBank/DDBJ whole genome shotgun (WGS) entry which is preliminary data.</text>
</comment>
<dbReference type="PATRIC" id="fig|1502723.3.peg.1042"/>
<dbReference type="Proteomes" id="UP000032545">
    <property type="component" value="Unassembled WGS sequence"/>
</dbReference>
<evidence type="ECO:0000313" key="4">
    <source>
        <dbReference type="Proteomes" id="UP000032545"/>
    </source>
</evidence>
<reference evidence="3 4" key="2">
    <citation type="journal article" date="2016" name="Genome Announc.">
        <title>Permanent Draft Genome Sequences for Two Variants of Frankia sp. Strain CpI1, the First Frankia Strain Isolated from Root Nodules of Comptonia peregrina.</title>
        <authorList>
            <person name="Oshone R."/>
            <person name="Hurst S.G.IV."/>
            <person name="Abebe-Akele F."/>
            <person name="Simpson S."/>
            <person name="Morris K."/>
            <person name="Thomas W.K."/>
            <person name="Tisa L.S."/>
        </authorList>
    </citation>
    <scope>NUCLEOTIDE SEQUENCE [LARGE SCALE GENOMIC DNA]</scope>
    <source>
        <strain evidence="4">CpI1-S</strain>
    </source>
</reference>
<keyword evidence="3" id="KW-0378">Hydrolase</keyword>
<name>A0A0D8B503_9ACTN</name>
<dbReference type="InterPro" id="IPR004518">
    <property type="entry name" value="MazG-like_dom"/>
</dbReference>
<dbReference type="Pfam" id="PF03819">
    <property type="entry name" value="MazG"/>
    <property type="match status" value="1"/>
</dbReference>
<sequence length="286" mass="31953">MKLSDYQAKASRTVQRPGQELPDLAVHLLGLVGETGSIASEYKKLLRDGPAHLTAKSRLREELGDVLWYLATLATKLDLDLDDIATANLTKVTDRWRTSATADLFDEDCPTTEQLPRHARFTFATDRDQQTVTTRLLLEGEQVGNTLTDASHVDDGYRFHDVFHLAHAALLGWSPVLRKLLGRKRRSKPLIDVAEDGGRAIVAEEGVAHMVFAYAASHDYLRDIQRVDTVLLDLIRSSVGQLEVSVRRSADWEQAILAGYTAWNYLRDHDGGSVLIDLLDRKIIAE</sequence>
<feature type="domain" description="MazG C-terminal" evidence="2">
    <location>
        <begin position="102"/>
        <end position="283"/>
    </location>
</feature>
<dbReference type="InterPro" id="IPR011379">
    <property type="entry name" value="MazG-related_GP37"/>
</dbReference>
<dbReference type="SUPFAM" id="SSF101386">
    <property type="entry name" value="all-alpha NTP pyrophosphatases"/>
    <property type="match status" value="1"/>
</dbReference>
<gene>
    <name evidence="3" type="ORF">FF36_06351</name>
</gene>
<dbReference type="Pfam" id="PF18722">
    <property type="entry name" value="MazG_C"/>
    <property type="match status" value="1"/>
</dbReference>
<evidence type="ECO:0000313" key="3">
    <source>
        <dbReference type="EMBL" id="KJE19363.1"/>
    </source>
</evidence>
<dbReference type="Gene3D" id="1.10.287.1080">
    <property type="entry name" value="MazG-like"/>
    <property type="match status" value="1"/>
</dbReference>
<dbReference type="OrthoDB" id="5953925at2"/>
<dbReference type="EMBL" id="JYFN01000116">
    <property type="protein sequence ID" value="KJE19363.1"/>
    <property type="molecule type" value="Genomic_DNA"/>
</dbReference>
<organism evidence="3 4">
    <name type="scientific">Frankia torreyi</name>
    <dbReference type="NCBI Taxonomy" id="1856"/>
    <lineage>
        <taxon>Bacteria</taxon>
        <taxon>Bacillati</taxon>
        <taxon>Actinomycetota</taxon>
        <taxon>Actinomycetes</taxon>
        <taxon>Frankiales</taxon>
        <taxon>Frankiaceae</taxon>
        <taxon>Frankia</taxon>
    </lineage>
</organism>
<dbReference type="AlphaFoldDB" id="A0A0D8B503"/>
<dbReference type="CDD" id="cd11541">
    <property type="entry name" value="NTP-PPase_u4"/>
    <property type="match status" value="1"/>
</dbReference>
<keyword evidence="4" id="KW-1185">Reference proteome</keyword>
<reference evidence="4" key="1">
    <citation type="submission" date="2015-02" db="EMBL/GenBank/DDBJ databases">
        <title>Draft Genome of Frankia sp. CpI1-S.</title>
        <authorList>
            <person name="Oshone R.T."/>
            <person name="Ngom M."/>
            <person name="Ghodhbane-Gtari F."/>
            <person name="Gtari M."/>
            <person name="Morris K."/>
            <person name="Thomas K."/>
            <person name="Sen A."/>
            <person name="Tisa L.S."/>
        </authorList>
    </citation>
    <scope>NUCLEOTIDE SEQUENCE [LARGE SCALE GENOMIC DNA]</scope>
    <source>
        <strain evidence="4">CpI1-S</strain>
    </source>
</reference>
<protein>
    <submittedName>
        <fullName evidence="3">MazG nucleotide pyrophosphohydrolase family protein</fullName>
    </submittedName>
</protein>
<dbReference type="InterPro" id="IPR041407">
    <property type="entry name" value="MazG_C"/>
</dbReference>
<dbReference type="RefSeq" id="WP_044888730.1">
    <property type="nucleotide sequence ID" value="NZ_JYFN01000116.1"/>
</dbReference>